<comment type="subcellular location">
    <subcellularLocation>
        <location evidence="1">Cell membrane</location>
        <topology evidence="1">Peripheral membrane protein</topology>
    </subcellularLocation>
</comment>
<dbReference type="InterPro" id="IPR017871">
    <property type="entry name" value="ABC_transporter-like_CS"/>
</dbReference>
<sequence length="508" mass="54510">MSAILSVDRISKSFGAVAALQDVSLTLQAGEIRALCGENGAGKSTLVKILMGIERPDTGSIAIDGTSVAIRSPSQAQALGLAQVAQELSVIPSLSVLDNIWLGSAQVPLLHRRRAFRQRAQDALARIGAGHYDLDRQAGTLSIGECQMVEIARLMVRDARVLILDEPTATLSDTEIEAIFAAVRALKAEGRSIIYITHRMGEVFSLCDSVSVFRNGRHIVTKPVDDVDRAGLIEMMLGRSFEDMYLCRQQGATGRPALAVENLGVPGVVHGFSMTVPRGRLVCIAGQVGSGAHTVLRALAGLELATGRVSVDDRPLRLNSAPRARAQGIHFISENRAAEGIFGRMSVADNVIATRLPAASRLGLLSWPRLRREAARLIRDAGVDERRLGSMIGDLSGGNQQKILFGRAIGQTPGVLLMNEPTRGVDVGARAEIYRLMRSFCEQGFGLVMTSTDLEEIVGVADIVLTIYRGRLIGRYEKEAITMNAILTDITHPPALTRNGINEAAAAS</sequence>
<dbReference type="SMART" id="SM00382">
    <property type="entry name" value="AAA"/>
    <property type="match status" value="2"/>
</dbReference>
<comment type="caution">
    <text evidence="12">The sequence shown here is derived from an EMBL/GenBank/DDBJ whole genome shotgun (WGS) entry which is preliminary data.</text>
</comment>
<feature type="domain" description="ABC transporter" evidence="11">
    <location>
        <begin position="239"/>
        <end position="494"/>
    </location>
</feature>
<evidence type="ECO:0000256" key="8">
    <source>
        <dbReference type="ARBA" id="ARBA00022840"/>
    </source>
</evidence>
<dbReference type="EMBL" id="JAMOIM010000003">
    <property type="protein sequence ID" value="MCW6507836.1"/>
    <property type="molecule type" value="Genomic_DNA"/>
</dbReference>
<evidence type="ECO:0000256" key="1">
    <source>
        <dbReference type="ARBA" id="ARBA00004202"/>
    </source>
</evidence>
<evidence type="ECO:0000259" key="11">
    <source>
        <dbReference type="PROSITE" id="PS50893"/>
    </source>
</evidence>
<keyword evidence="13" id="KW-1185">Reference proteome</keyword>
<organism evidence="12 13">
    <name type="scientific">Lichenifustis flavocetrariae</name>
    <dbReference type="NCBI Taxonomy" id="2949735"/>
    <lineage>
        <taxon>Bacteria</taxon>
        <taxon>Pseudomonadati</taxon>
        <taxon>Pseudomonadota</taxon>
        <taxon>Alphaproteobacteria</taxon>
        <taxon>Hyphomicrobiales</taxon>
        <taxon>Lichenihabitantaceae</taxon>
        <taxon>Lichenifustis</taxon>
    </lineage>
</organism>
<dbReference type="GO" id="GO:0005524">
    <property type="term" value="F:ATP binding"/>
    <property type="evidence" value="ECO:0007669"/>
    <property type="project" value="UniProtKB-KW"/>
</dbReference>
<dbReference type="InterPro" id="IPR027417">
    <property type="entry name" value="P-loop_NTPase"/>
</dbReference>
<evidence type="ECO:0000256" key="6">
    <source>
        <dbReference type="ARBA" id="ARBA00022737"/>
    </source>
</evidence>
<evidence type="ECO:0000256" key="5">
    <source>
        <dbReference type="ARBA" id="ARBA00022597"/>
    </source>
</evidence>
<dbReference type="FunFam" id="3.40.50.300:FF:000127">
    <property type="entry name" value="Ribose import ATP-binding protein RbsA"/>
    <property type="match status" value="1"/>
</dbReference>
<evidence type="ECO:0000313" key="12">
    <source>
        <dbReference type="EMBL" id="MCW6507836.1"/>
    </source>
</evidence>
<dbReference type="CDD" id="cd03216">
    <property type="entry name" value="ABC_Carb_Monos_I"/>
    <property type="match status" value="1"/>
</dbReference>
<evidence type="ECO:0000256" key="3">
    <source>
        <dbReference type="ARBA" id="ARBA00022448"/>
    </source>
</evidence>
<dbReference type="Gene3D" id="3.40.50.300">
    <property type="entry name" value="P-loop containing nucleotide triphosphate hydrolases"/>
    <property type="match status" value="2"/>
</dbReference>
<protein>
    <submittedName>
        <fullName evidence="12">Sugar ABC transporter ATP-binding protein</fullName>
    </submittedName>
</protein>
<dbReference type="InterPro" id="IPR003439">
    <property type="entry name" value="ABC_transporter-like_ATP-bd"/>
</dbReference>
<accession>A0AA41YSM4</accession>
<dbReference type="InterPro" id="IPR003593">
    <property type="entry name" value="AAA+_ATPase"/>
</dbReference>
<evidence type="ECO:0000256" key="4">
    <source>
        <dbReference type="ARBA" id="ARBA00022475"/>
    </source>
</evidence>
<evidence type="ECO:0000256" key="10">
    <source>
        <dbReference type="ARBA" id="ARBA00023136"/>
    </source>
</evidence>
<dbReference type="SUPFAM" id="SSF52540">
    <property type="entry name" value="P-loop containing nucleoside triphosphate hydrolases"/>
    <property type="match status" value="2"/>
</dbReference>
<evidence type="ECO:0000256" key="7">
    <source>
        <dbReference type="ARBA" id="ARBA00022741"/>
    </source>
</evidence>
<dbReference type="GO" id="GO:0005886">
    <property type="term" value="C:plasma membrane"/>
    <property type="evidence" value="ECO:0007669"/>
    <property type="project" value="UniProtKB-SubCell"/>
</dbReference>
<reference evidence="12" key="1">
    <citation type="submission" date="2022-05" db="EMBL/GenBank/DDBJ databases">
        <authorList>
            <person name="Pankratov T."/>
        </authorList>
    </citation>
    <scope>NUCLEOTIDE SEQUENCE</scope>
    <source>
        <strain evidence="12">BP6-180914</strain>
    </source>
</reference>
<gene>
    <name evidence="12" type="ORF">M8523_07360</name>
</gene>
<keyword evidence="7" id="KW-0547">Nucleotide-binding</keyword>
<comment type="similarity">
    <text evidence="2">Belongs to the ABC transporter superfamily.</text>
</comment>
<keyword evidence="8 12" id="KW-0067">ATP-binding</keyword>
<keyword evidence="3" id="KW-0813">Transport</keyword>
<dbReference type="Pfam" id="PF00005">
    <property type="entry name" value="ABC_tran"/>
    <property type="match status" value="2"/>
</dbReference>
<keyword evidence="5" id="KW-0762">Sugar transport</keyword>
<feature type="domain" description="ABC transporter" evidence="11">
    <location>
        <begin position="5"/>
        <end position="240"/>
    </location>
</feature>
<keyword evidence="9" id="KW-1278">Translocase</keyword>
<dbReference type="Proteomes" id="UP001165667">
    <property type="component" value="Unassembled WGS sequence"/>
</dbReference>
<dbReference type="CDD" id="cd03215">
    <property type="entry name" value="ABC_Carb_Monos_II"/>
    <property type="match status" value="1"/>
</dbReference>
<keyword evidence="10" id="KW-0472">Membrane</keyword>
<dbReference type="AlphaFoldDB" id="A0AA41YSM4"/>
<evidence type="ECO:0000313" key="13">
    <source>
        <dbReference type="Proteomes" id="UP001165667"/>
    </source>
</evidence>
<dbReference type="InterPro" id="IPR050107">
    <property type="entry name" value="ABC_carbohydrate_import_ATPase"/>
</dbReference>
<keyword evidence="4" id="KW-1003">Cell membrane</keyword>
<dbReference type="PROSITE" id="PS50893">
    <property type="entry name" value="ABC_TRANSPORTER_2"/>
    <property type="match status" value="2"/>
</dbReference>
<keyword evidence="6" id="KW-0677">Repeat</keyword>
<evidence type="ECO:0000256" key="2">
    <source>
        <dbReference type="ARBA" id="ARBA00005417"/>
    </source>
</evidence>
<dbReference type="GO" id="GO:0016887">
    <property type="term" value="F:ATP hydrolysis activity"/>
    <property type="evidence" value="ECO:0007669"/>
    <property type="project" value="InterPro"/>
</dbReference>
<dbReference type="PANTHER" id="PTHR43790:SF9">
    <property type="entry name" value="GALACTOFURANOSE TRANSPORTER ATP-BINDING PROTEIN YTFR"/>
    <property type="match status" value="1"/>
</dbReference>
<proteinExistence type="inferred from homology"/>
<evidence type="ECO:0000256" key="9">
    <source>
        <dbReference type="ARBA" id="ARBA00022967"/>
    </source>
</evidence>
<dbReference type="PANTHER" id="PTHR43790">
    <property type="entry name" value="CARBOHYDRATE TRANSPORT ATP-BINDING PROTEIN MG119-RELATED"/>
    <property type="match status" value="1"/>
</dbReference>
<dbReference type="PROSITE" id="PS00211">
    <property type="entry name" value="ABC_TRANSPORTER_1"/>
    <property type="match status" value="1"/>
</dbReference>
<dbReference type="RefSeq" id="WP_282584191.1">
    <property type="nucleotide sequence ID" value="NZ_JAMOIM010000003.1"/>
</dbReference>
<name>A0AA41YSM4_9HYPH</name>